<dbReference type="InterPro" id="IPR000073">
    <property type="entry name" value="AB_hydrolase_1"/>
</dbReference>
<gene>
    <name evidence="2" type="ORF">M1843_06460</name>
</gene>
<name>A0ABT0J1P1_9MICO</name>
<dbReference type="EMBL" id="JALQCY010000002">
    <property type="protein sequence ID" value="MCK9793386.1"/>
    <property type="molecule type" value="Genomic_DNA"/>
</dbReference>
<dbReference type="Gene3D" id="3.40.50.1820">
    <property type="entry name" value="alpha/beta hydrolase"/>
    <property type="match status" value="1"/>
</dbReference>
<keyword evidence="3" id="KW-1185">Reference proteome</keyword>
<dbReference type="PANTHER" id="PTHR43798">
    <property type="entry name" value="MONOACYLGLYCEROL LIPASE"/>
    <property type="match status" value="1"/>
</dbReference>
<organism evidence="2 3">
    <name type="scientific">Isoptericola peretonis</name>
    <dbReference type="NCBI Taxonomy" id="2918523"/>
    <lineage>
        <taxon>Bacteria</taxon>
        <taxon>Bacillati</taxon>
        <taxon>Actinomycetota</taxon>
        <taxon>Actinomycetes</taxon>
        <taxon>Micrococcales</taxon>
        <taxon>Promicromonosporaceae</taxon>
        <taxon>Isoptericola</taxon>
    </lineage>
</organism>
<dbReference type="InterPro" id="IPR029058">
    <property type="entry name" value="AB_hydrolase_fold"/>
</dbReference>
<dbReference type="InterPro" id="IPR050266">
    <property type="entry name" value="AB_hydrolase_sf"/>
</dbReference>
<accession>A0ABT0J1P1</accession>
<keyword evidence="2" id="KW-0378">Hydrolase</keyword>
<protein>
    <submittedName>
        <fullName evidence="2">Alpha/beta hydrolase</fullName>
    </submittedName>
</protein>
<dbReference type="RefSeq" id="WP_416343236.1">
    <property type="nucleotide sequence ID" value="NZ_JALQCY010000002.1"/>
</dbReference>
<evidence type="ECO:0000313" key="3">
    <source>
        <dbReference type="Proteomes" id="UP001651050"/>
    </source>
</evidence>
<evidence type="ECO:0000259" key="1">
    <source>
        <dbReference type="Pfam" id="PF12697"/>
    </source>
</evidence>
<dbReference type="Proteomes" id="UP001651050">
    <property type="component" value="Unassembled WGS sequence"/>
</dbReference>
<reference evidence="2 3" key="1">
    <citation type="submission" date="2022-02" db="EMBL/GenBank/DDBJ databases">
        <title>The car tank lid bacteriome: a reservoir of bacteria with potential in bioremediation of fuel.</title>
        <authorList>
            <person name="Vidal-Verdu A."/>
            <person name="Gomez-Martinez D."/>
            <person name="Latorre-Perez A."/>
            <person name="Pereto J."/>
            <person name="Porcar M."/>
        </authorList>
    </citation>
    <scope>NUCLEOTIDE SEQUENCE [LARGE SCALE GENOMIC DNA]</scope>
    <source>
        <strain evidence="2 3">4D.3</strain>
    </source>
</reference>
<comment type="caution">
    <text evidence="2">The sequence shown here is derived from an EMBL/GenBank/DDBJ whole genome shotgun (WGS) entry which is preliminary data.</text>
</comment>
<dbReference type="SUPFAM" id="SSF53474">
    <property type="entry name" value="alpha/beta-Hydrolases"/>
    <property type="match status" value="1"/>
</dbReference>
<feature type="domain" description="AB hydrolase-1" evidence="1">
    <location>
        <begin position="76"/>
        <end position="272"/>
    </location>
</feature>
<dbReference type="GO" id="GO:0016787">
    <property type="term" value="F:hydrolase activity"/>
    <property type="evidence" value="ECO:0007669"/>
    <property type="project" value="UniProtKB-KW"/>
</dbReference>
<dbReference type="Pfam" id="PF12697">
    <property type="entry name" value="Abhydrolase_6"/>
    <property type="match status" value="1"/>
</dbReference>
<evidence type="ECO:0000313" key="2">
    <source>
        <dbReference type="EMBL" id="MCK9793386.1"/>
    </source>
</evidence>
<sequence length="286" mass="30274">MPYVPAAVSTGFRVLSAVAPPLAVRAAARVFWHFGPPAPVRPADRAVHDRAERGALDVDGERIVTYRWGDPSAPTVLLAHGWRSRASRFAPLVVALEEAGLGVVSFDGVAHGDSTGHRMSALDQMAAIRAVHETEGPFTAVVGHSLGGLASGLALAEGLPVDRFVSVSTMTGFDAVAESFLRLVGLPARLHDRFCDHVERTFPGDVRDVRARVDLVAHPVPAHVPTLFVHDDDDRMSLPDGARRLHAAVPGSELVVTRGLGHNRILDDPAVVDAVVSHVTASVAAA</sequence>
<dbReference type="PANTHER" id="PTHR43798:SF33">
    <property type="entry name" value="HYDROLASE, PUTATIVE (AFU_ORTHOLOGUE AFUA_2G14860)-RELATED"/>
    <property type="match status" value="1"/>
</dbReference>
<proteinExistence type="predicted"/>